<dbReference type="EMBL" id="FNGI01000002">
    <property type="protein sequence ID" value="SDL17960.1"/>
    <property type="molecule type" value="Genomic_DNA"/>
</dbReference>
<reference evidence="2 3" key="1">
    <citation type="submission" date="2016-10" db="EMBL/GenBank/DDBJ databases">
        <authorList>
            <person name="de Groot N.N."/>
        </authorList>
    </citation>
    <scope>NUCLEOTIDE SEQUENCE [LARGE SCALE GENOMIC DNA]</scope>
    <source>
        <strain evidence="2 3">DSM 14789</strain>
    </source>
</reference>
<evidence type="ECO:0000313" key="3">
    <source>
        <dbReference type="Proteomes" id="UP000198654"/>
    </source>
</evidence>
<dbReference type="Gene3D" id="3.90.550.10">
    <property type="entry name" value="Spore Coat Polysaccharide Biosynthesis Protein SpsA, Chain A"/>
    <property type="match status" value="1"/>
</dbReference>
<dbReference type="SUPFAM" id="SSF53448">
    <property type="entry name" value="Nucleotide-diphospho-sugar transferases"/>
    <property type="match status" value="1"/>
</dbReference>
<dbReference type="STRING" id="119000.SAMN05661010_00972"/>
<dbReference type="AlphaFoldDB" id="A0A1G9HYA1"/>
<evidence type="ECO:0000259" key="1">
    <source>
        <dbReference type="Pfam" id="PF00535"/>
    </source>
</evidence>
<proteinExistence type="predicted"/>
<organism evidence="2 3">
    <name type="scientific">Modicisalibacter muralis</name>
    <dbReference type="NCBI Taxonomy" id="119000"/>
    <lineage>
        <taxon>Bacteria</taxon>
        <taxon>Pseudomonadati</taxon>
        <taxon>Pseudomonadota</taxon>
        <taxon>Gammaproteobacteria</taxon>
        <taxon>Oceanospirillales</taxon>
        <taxon>Halomonadaceae</taxon>
        <taxon>Modicisalibacter</taxon>
    </lineage>
</organism>
<keyword evidence="3" id="KW-1185">Reference proteome</keyword>
<dbReference type="RefSeq" id="WP_089726123.1">
    <property type="nucleotide sequence ID" value="NZ_FNGI01000002.1"/>
</dbReference>
<evidence type="ECO:0000313" key="2">
    <source>
        <dbReference type="EMBL" id="SDL17960.1"/>
    </source>
</evidence>
<feature type="domain" description="Glycosyltransferase 2-like" evidence="1">
    <location>
        <begin position="14"/>
        <end position="120"/>
    </location>
</feature>
<sequence length="259" mass="28885">MSSEHADKPTARPCVLIPVYNHAAAIGDTCVGARRLGVPLLLIDDGSDAECAAVLDELAMADDVSLVRLAANRGKGAAVKTGLREAARLGFTHALQVDADGQHEPDDFPAFLEGLHAGDERLRIGYPRFDASVPRLRFYSRYATHVLVWLSTLSFELRDTMCGVKLYPLATVNRLVTRHGCGNRMQFDTELPVRWLWAGLPIINLPVRVYYPRNGISHFALWRDNLLLAAMHARLLCIMLWRLPTLLARLAKAKRNMHK</sequence>
<keyword evidence="2" id="KW-0808">Transferase</keyword>
<dbReference type="PANTHER" id="PTHR10859:SF91">
    <property type="entry name" value="DOLICHYL-PHOSPHATE BETA-GLUCOSYLTRANSFERASE"/>
    <property type="match status" value="1"/>
</dbReference>
<dbReference type="OrthoDB" id="9808633at2"/>
<name>A0A1G9HYA1_9GAMM</name>
<dbReference type="CDD" id="cd04179">
    <property type="entry name" value="DPM_DPG-synthase_like"/>
    <property type="match status" value="1"/>
</dbReference>
<protein>
    <submittedName>
        <fullName evidence="2">Glycosyltransferase involved in cell wall bisynthesis</fullName>
    </submittedName>
</protein>
<dbReference type="InterPro" id="IPR029044">
    <property type="entry name" value="Nucleotide-diphossugar_trans"/>
</dbReference>
<dbReference type="GO" id="GO:0006487">
    <property type="term" value="P:protein N-linked glycosylation"/>
    <property type="evidence" value="ECO:0007669"/>
    <property type="project" value="TreeGrafter"/>
</dbReference>
<dbReference type="GO" id="GO:0016740">
    <property type="term" value="F:transferase activity"/>
    <property type="evidence" value="ECO:0007669"/>
    <property type="project" value="UniProtKB-KW"/>
</dbReference>
<dbReference type="Pfam" id="PF00535">
    <property type="entry name" value="Glycos_transf_2"/>
    <property type="match status" value="1"/>
</dbReference>
<dbReference type="InterPro" id="IPR001173">
    <property type="entry name" value="Glyco_trans_2-like"/>
</dbReference>
<accession>A0A1G9HYA1</accession>
<gene>
    <name evidence="2" type="ORF">SAMN05661010_00972</name>
</gene>
<dbReference type="PANTHER" id="PTHR10859">
    <property type="entry name" value="GLYCOSYL TRANSFERASE"/>
    <property type="match status" value="1"/>
</dbReference>
<dbReference type="Proteomes" id="UP000198654">
    <property type="component" value="Unassembled WGS sequence"/>
</dbReference>